<organism evidence="2 3">
    <name type="scientific">Penstemon smallii</name>
    <dbReference type="NCBI Taxonomy" id="265156"/>
    <lineage>
        <taxon>Eukaryota</taxon>
        <taxon>Viridiplantae</taxon>
        <taxon>Streptophyta</taxon>
        <taxon>Embryophyta</taxon>
        <taxon>Tracheophyta</taxon>
        <taxon>Spermatophyta</taxon>
        <taxon>Magnoliopsida</taxon>
        <taxon>eudicotyledons</taxon>
        <taxon>Gunneridae</taxon>
        <taxon>Pentapetalae</taxon>
        <taxon>asterids</taxon>
        <taxon>lamiids</taxon>
        <taxon>Lamiales</taxon>
        <taxon>Plantaginaceae</taxon>
        <taxon>Cheloneae</taxon>
        <taxon>Penstemon</taxon>
    </lineage>
</organism>
<evidence type="ECO:0000313" key="2">
    <source>
        <dbReference type="EMBL" id="KAL3834344.1"/>
    </source>
</evidence>
<sequence>MRHFRRLVFLRGFLVVSSQISEEFVPPLQGFRVPPPRLSPEDFSSFPVNFSRAELLPLQANSFLAMENHQSSSNSSGSGVSMGGRMCQCGAAVKLYTSYTKMNNGRHFIRCGGVPAHSINPGLLVRVNHLDDENRRMDTTLMAMEVEIRSLNASILELKAANLTLLHKLKLVKIFVVKMPLTRSQRAEMAACFDGWADHEDDYFIGRLQAAAREHDIRDMSACLGRRFSLPSLKYKLTRIRKDYHQFNGFLALSGVDYDQANNIVQIFSKIYWTHLVPSCLGCDSRFAIPTMNYVFHFCPYQVVPITRDMHMNIF</sequence>
<comment type="caution">
    <text evidence="2">The sequence shown here is derived from an EMBL/GenBank/DDBJ whole genome shotgun (WGS) entry which is preliminary data.</text>
</comment>
<name>A0ABD3TBL7_9LAMI</name>
<keyword evidence="3" id="KW-1185">Reference proteome</keyword>
<proteinExistence type="predicted"/>
<gene>
    <name evidence="2" type="ORF">ACJIZ3_009080</name>
</gene>
<reference evidence="2 3" key="1">
    <citation type="submission" date="2024-12" db="EMBL/GenBank/DDBJ databases">
        <title>The unique morphological basis and parallel evolutionary history of personate flowers in Penstemon.</title>
        <authorList>
            <person name="Depatie T.H."/>
            <person name="Wessinger C.A."/>
        </authorList>
    </citation>
    <scope>NUCLEOTIDE SEQUENCE [LARGE SCALE GENOMIC DNA]</scope>
    <source>
        <strain evidence="2">WTNN_2</strain>
        <tissue evidence="2">Leaf</tissue>
    </source>
</reference>
<dbReference type="Proteomes" id="UP001634393">
    <property type="component" value="Unassembled WGS sequence"/>
</dbReference>
<dbReference type="AlphaFoldDB" id="A0ABD3TBL7"/>
<keyword evidence="1" id="KW-0732">Signal</keyword>
<feature type="chain" id="PRO_5044823182" evidence="1">
    <location>
        <begin position="19"/>
        <end position="315"/>
    </location>
</feature>
<evidence type="ECO:0000256" key="1">
    <source>
        <dbReference type="SAM" id="SignalP"/>
    </source>
</evidence>
<accession>A0ABD3TBL7</accession>
<dbReference type="EMBL" id="JBJXBP010000004">
    <property type="protein sequence ID" value="KAL3834344.1"/>
    <property type="molecule type" value="Genomic_DNA"/>
</dbReference>
<protein>
    <submittedName>
        <fullName evidence="2">Uncharacterized protein</fullName>
    </submittedName>
</protein>
<evidence type="ECO:0000313" key="3">
    <source>
        <dbReference type="Proteomes" id="UP001634393"/>
    </source>
</evidence>
<feature type="signal peptide" evidence="1">
    <location>
        <begin position="1"/>
        <end position="18"/>
    </location>
</feature>